<protein>
    <recommendedName>
        <fullName evidence="6">Leucine rich repeat domain protein</fullName>
    </recommendedName>
</protein>
<dbReference type="InterPro" id="IPR003591">
    <property type="entry name" value="Leu-rich_rpt_typical-subtyp"/>
</dbReference>
<proteinExistence type="predicted"/>
<sequence>MADEPNLPQLPRSAGNSAALILGYGRKRARGANATYAPPHVLSSSDPAVFSSDDDAGLDNYVDGRRKKRYVGTWYDQHPVSSASSDSALSVEWAAPPLPTHKREFRRQLDSGVWLEQDAGNLSTAGGSANDDDLASDAKSGDSIDSAYSADSGDLEDFWFEGDAEILRAFAKNVLPPANRTKLSAEEQEAKEIIDECVESGNTIVQLSDLGLHVISNEVLEPISAITPIPNVDVGVEFEYHEPSIEVYMANNSIREFPGAILGVEFLTVLSLRGNKLRELPSSIASLKNLKELNIGQNLLRYLPGELLDILGVKMAFKKLTVHPNPFYMPKDWRSQAYTMSGPIEALEGSEENRARGEYESGTFGRNVMGTDCCRTPVQVNDGVRRPISEFRFPALHGPHDPPDQDLAKHESEVYLERESFWELALPKKISYQPRLPEDGQGPPRPKGAPSLMELALRAAVYSDRVNDLVLMVNRGDLIADHLTRSFNRAVEVAKMGGQKCCVCGRETLTPATEWIEFRMAGRRDDMLPFMRRGCSLACLPYKAAPPPPTFFDQRLAIQSAMDDTHGIEYPEDFVW</sequence>
<reference evidence="4" key="1">
    <citation type="submission" date="2023-06" db="EMBL/GenBank/DDBJ databases">
        <title>Genome-scale phylogeny and comparative genomics of the fungal order Sordariales.</title>
        <authorList>
            <consortium name="Lawrence Berkeley National Laboratory"/>
            <person name="Hensen N."/>
            <person name="Bonometti L."/>
            <person name="Westerberg I."/>
            <person name="Brannstrom I.O."/>
            <person name="Guillou S."/>
            <person name="Cros-Aarteil S."/>
            <person name="Calhoun S."/>
            <person name="Haridas S."/>
            <person name="Kuo A."/>
            <person name="Mondo S."/>
            <person name="Pangilinan J."/>
            <person name="Riley R."/>
            <person name="LaButti K."/>
            <person name="Andreopoulos B."/>
            <person name="Lipzen A."/>
            <person name="Chen C."/>
            <person name="Yanf M."/>
            <person name="Daum C."/>
            <person name="Ng V."/>
            <person name="Clum A."/>
            <person name="Steindorff A."/>
            <person name="Ohm R."/>
            <person name="Martin F."/>
            <person name="Silar P."/>
            <person name="Natvig D."/>
            <person name="Lalanne C."/>
            <person name="Gautier V."/>
            <person name="Ament-velasquez S.L."/>
            <person name="Kruys A."/>
            <person name="Hutchinson M.I."/>
            <person name="Powell A.J."/>
            <person name="Barry K."/>
            <person name="Miller A.N."/>
            <person name="Grigoriev I.V."/>
            <person name="Debuchy R."/>
            <person name="Gladieux P."/>
            <person name="Thoren M.H."/>
            <person name="Johannesson H."/>
        </authorList>
    </citation>
    <scope>NUCLEOTIDE SEQUENCE</scope>
    <source>
        <strain evidence="4">SMH2392-1A</strain>
    </source>
</reference>
<keyword evidence="2" id="KW-0677">Repeat</keyword>
<evidence type="ECO:0000313" key="4">
    <source>
        <dbReference type="EMBL" id="KAK0703593.1"/>
    </source>
</evidence>
<dbReference type="RefSeq" id="XP_060290452.1">
    <property type="nucleotide sequence ID" value="XM_060435398.1"/>
</dbReference>
<keyword evidence="5" id="KW-1185">Reference proteome</keyword>
<evidence type="ECO:0000256" key="3">
    <source>
        <dbReference type="SAM" id="MobiDB-lite"/>
    </source>
</evidence>
<dbReference type="AlphaFoldDB" id="A0AA40DKW7"/>
<dbReference type="GO" id="GO:0005737">
    <property type="term" value="C:cytoplasm"/>
    <property type="evidence" value="ECO:0007669"/>
    <property type="project" value="TreeGrafter"/>
</dbReference>
<feature type="region of interest" description="Disordered" evidence="3">
    <location>
        <begin position="123"/>
        <end position="143"/>
    </location>
</feature>
<dbReference type="InterPro" id="IPR032675">
    <property type="entry name" value="LRR_dom_sf"/>
</dbReference>
<evidence type="ECO:0008006" key="6">
    <source>
        <dbReference type="Google" id="ProtNLM"/>
    </source>
</evidence>
<dbReference type="Gene3D" id="3.80.10.10">
    <property type="entry name" value="Ribonuclease Inhibitor"/>
    <property type="match status" value="1"/>
</dbReference>
<accession>A0AA40DKW7</accession>
<gene>
    <name evidence="4" type="ORF">B0T26DRAFT_506721</name>
</gene>
<keyword evidence="1" id="KW-0433">Leucine-rich repeat</keyword>
<organism evidence="4 5">
    <name type="scientific">Lasiosphaeria miniovina</name>
    <dbReference type="NCBI Taxonomy" id="1954250"/>
    <lineage>
        <taxon>Eukaryota</taxon>
        <taxon>Fungi</taxon>
        <taxon>Dikarya</taxon>
        <taxon>Ascomycota</taxon>
        <taxon>Pezizomycotina</taxon>
        <taxon>Sordariomycetes</taxon>
        <taxon>Sordariomycetidae</taxon>
        <taxon>Sordariales</taxon>
        <taxon>Lasiosphaeriaceae</taxon>
        <taxon>Lasiosphaeria</taxon>
    </lineage>
</organism>
<evidence type="ECO:0000256" key="2">
    <source>
        <dbReference type="ARBA" id="ARBA00022737"/>
    </source>
</evidence>
<dbReference type="PANTHER" id="PTHR48051">
    <property type="match status" value="1"/>
</dbReference>
<evidence type="ECO:0000256" key="1">
    <source>
        <dbReference type="ARBA" id="ARBA00022614"/>
    </source>
</evidence>
<dbReference type="EMBL" id="JAUIRO010000008">
    <property type="protein sequence ID" value="KAK0703593.1"/>
    <property type="molecule type" value="Genomic_DNA"/>
</dbReference>
<dbReference type="Proteomes" id="UP001172101">
    <property type="component" value="Unassembled WGS sequence"/>
</dbReference>
<dbReference type="GeneID" id="85318668"/>
<dbReference type="SUPFAM" id="SSF52075">
    <property type="entry name" value="Outer arm dynein light chain 1"/>
    <property type="match status" value="1"/>
</dbReference>
<evidence type="ECO:0000313" key="5">
    <source>
        <dbReference type="Proteomes" id="UP001172101"/>
    </source>
</evidence>
<dbReference type="SMART" id="SM00369">
    <property type="entry name" value="LRR_TYP"/>
    <property type="match status" value="2"/>
</dbReference>
<dbReference type="InterPro" id="IPR050216">
    <property type="entry name" value="LRR_domain-containing"/>
</dbReference>
<name>A0AA40DKW7_9PEZI</name>
<comment type="caution">
    <text evidence="4">The sequence shown here is derived from an EMBL/GenBank/DDBJ whole genome shotgun (WGS) entry which is preliminary data.</text>
</comment>
<dbReference type="PANTHER" id="PTHR48051:SF1">
    <property type="entry name" value="RAS SUPPRESSOR PROTEIN 1"/>
    <property type="match status" value="1"/>
</dbReference>